<keyword evidence="1" id="KW-0472">Membrane</keyword>
<keyword evidence="4" id="KW-1185">Reference proteome</keyword>
<dbReference type="InterPro" id="IPR010559">
    <property type="entry name" value="Sig_transdc_His_kin_internal"/>
</dbReference>
<evidence type="ECO:0000256" key="1">
    <source>
        <dbReference type="SAM" id="Phobius"/>
    </source>
</evidence>
<dbReference type="PANTHER" id="PTHR34220">
    <property type="entry name" value="SENSOR HISTIDINE KINASE YPDA"/>
    <property type="match status" value="1"/>
</dbReference>
<proteinExistence type="predicted"/>
<feature type="domain" description="Signal transduction histidine kinase internal region" evidence="2">
    <location>
        <begin position="167"/>
        <end position="243"/>
    </location>
</feature>
<dbReference type="PANTHER" id="PTHR34220:SF7">
    <property type="entry name" value="SENSOR HISTIDINE KINASE YPDA"/>
    <property type="match status" value="1"/>
</dbReference>
<gene>
    <name evidence="3" type="ORF">FUA24_20560</name>
</gene>
<feature type="transmembrane region" description="Helical" evidence="1">
    <location>
        <begin position="87"/>
        <end position="107"/>
    </location>
</feature>
<feature type="transmembrane region" description="Helical" evidence="1">
    <location>
        <begin position="57"/>
        <end position="75"/>
    </location>
</feature>
<dbReference type="EMBL" id="VSDQ01000718">
    <property type="protein sequence ID" value="TYA71943.1"/>
    <property type="molecule type" value="Genomic_DNA"/>
</dbReference>
<dbReference type="Pfam" id="PF06580">
    <property type="entry name" value="His_kinase"/>
    <property type="match status" value="1"/>
</dbReference>
<dbReference type="GO" id="GO:0000155">
    <property type="term" value="F:phosphorelay sensor kinase activity"/>
    <property type="evidence" value="ECO:0007669"/>
    <property type="project" value="InterPro"/>
</dbReference>
<dbReference type="InterPro" id="IPR050640">
    <property type="entry name" value="Bact_2-comp_sensor_kinase"/>
</dbReference>
<organism evidence="3 4">
    <name type="scientific">Seonamhaeicola marinus</name>
    <dbReference type="NCBI Taxonomy" id="1912246"/>
    <lineage>
        <taxon>Bacteria</taxon>
        <taxon>Pseudomonadati</taxon>
        <taxon>Bacteroidota</taxon>
        <taxon>Flavobacteriia</taxon>
        <taxon>Flavobacteriales</taxon>
        <taxon>Flavobacteriaceae</taxon>
    </lineage>
</organism>
<keyword evidence="1" id="KW-0812">Transmembrane</keyword>
<feature type="transmembrane region" description="Helical" evidence="1">
    <location>
        <begin position="127"/>
        <end position="146"/>
    </location>
</feature>
<dbReference type="OrthoDB" id="9809908at2"/>
<dbReference type="GO" id="GO:0016020">
    <property type="term" value="C:membrane"/>
    <property type="evidence" value="ECO:0007669"/>
    <property type="project" value="InterPro"/>
</dbReference>
<name>A0A5D0HKN2_9FLAO</name>
<evidence type="ECO:0000313" key="4">
    <source>
        <dbReference type="Proteomes" id="UP000323930"/>
    </source>
</evidence>
<evidence type="ECO:0000259" key="2">
    <source>
        <dbReference type="Pfam" id="PF06580"/>
    </source>
</evidence>
<evidence type="ECO:0000313" key="3">
    <source>
        <dbReference type="EMBL" id="TYA71943.1"/>
    </source>
</evidence>
<accession>A0A5D0HKN2</accession>
<dbReference type="Proteomes" id="UP000323930">
    <property type="component" value="Unassembled WGS sequence"/>
</dbReference>
<reference evidence="3 4" key="1">
    <citation type="submission" date="2019-08" db="EMBL/GenBank/DDBJ databases">
        <title>Seonamhaeicola sediminis sp. nov., isolated from marine sediment.</title>
        <authorList>
            <person name="Cao W.R."/>
        </authorList>
    </citation>
    <scope>NUCLEOTIDE SEQUENCE [LARGE SCALE GENOMIC DNA]</scope>
    <source>
        <strain evidence="3 4">B011</strain>
    </source>
</reference>
<protein>
    <recommendedName>
        <fullName evidence="2">Signal transduction histidine kinase internal region domain-containing protein</fullName>
    </recommendedName>
</protein>
<comment type="caution">
    <text evidence="3">The sequence shown here is derived from an EMBL/GenBank/DDBJ whole genome shotgun (WGS) entry which is preliminary data.</text>
</comment>
<dbReference type="AlphaFoldDB" id="A0A5D0HKN2"/>
<feature type="transmembrane region" description="Helical" evidence="1">
    <location>
        <begin position="20"/>
        <end position="37"/>
    </location>
</feature>
<sequence length="354" mass="41569">MCFFVQKPPMIKTKSIKKIVLHLLFWVINYWLFAFVVHSDWNGFNNVSQTHNTLAYAYTYGILTNIFLFYVQVFWLVPKMYMNDKRVLFYVLSFSLCVVVSLIETYFDYMLYDIFEIYDTDEFEDNFSITVFVNLFYSVAGFYYILRQAHKTSEKEKQLLIQESFKAELKYLRAQLNPHFLFNGINNVYHLIGKDDALAKDTLLQFSELLRYQLYESGKQILLEKELDFVLQYIKLEKTRKGSDIQLTYTIDFESTTKKIVPLLLIPFIENAFKHCSNMSNNLDNVINIHIKEVGGKLSLKCTNTYDDVSGKHIAGGIGLINVKRRLSLVYPDKHELDIRKAHPNFIVDLTIDL</sequence>
<keyword evidence="1" id="KW-1133">Transmembrane helix</keyword>